<keyword evidence="2" id="KW-0472">Membrane</keyword>
<evidence type="ECO:0000313" key="4">
    <source>
        <dbReference type="Proteomes" id="UP001228581"/>
    </source>
</evidence>
<evidence type="ECO:0000256" key="1">
    <source>
        <dbReference type="SAM" id="MobiDB-lite"/>
    </source>
</evidence>
<sequence length="423" mass="48192">MRQVKYDALLTTVMKVKKKYIILLSIVGVLIVARLLLPYFVTRYVNKVLADIPGYWGKIDDVDIHLYRGAYQVQGMKLFKVEGNQRVPFLDFPVVDLSVYWDAIFKGEIAGKVTFDKPVINFIGGSSEEKNQSGKDIDWTKPLKELMPLQIDQLIVRRGAITFNDFTTRPKVDLSMKDVNMTATNLSNAQHKAETLPSDVKLTANSIGNGKLNILMKIDVLKPMPDFDMNLKFEDVNIPALNDFFKAYAKVDLERGNFNLYSELALREGAITGYVKPIARDLKFIDWKDKEETKNVGHLLWEGIAGLVATIFKNHPNDQLATVVPVSGTVSKTDVNTWKTVVNILHNAFIKALPMETDGTVTFADAIAAYREQMVKGDKESEKDNKKEERAKKKEERKEKREERKEERKAKRERNKEENSVSE</sequence>
<gene>
    <name evidence="3" type="ORF">QNI19_12505</name>
</gene>
<protein>
    <submittedName>
        <fullName evidence="3">DUF748 domain-containing protein</fullName>
    </submittedName>
</protein>
<feature type="transmembrane region" description="Helical" evidence="2">
    <location>
        <begin position="20"/>
        <end position="41"/>
    </location>
</feature>
<dbReference type="EMBL" id="JASJOT010000007">
    <property type="protein sequence ID" value="MDJ1493754.1"/>
    <property type="molecule type" value="Genomic_DNA"/>
</dbReference>
<keyword evidence="2" id="KW-0812">Transmembrane</keyword>
<dbReference type="Proteomes" id="UP001228581">
    <property type="component" value="Unassembled WGS sequence"/>
</dbReference>
<accession>A0ABT7CJ46</accession>
<dbReference type="RefSeq" id="WP_313996332.1">
    <property type="nucleotide sequence ID" value="NZ_JASJOT010000007.1"/>
</dbReference>
<name>A0ABT7CJ46_9BACT</name>
<organism evidence="3 4">
    <name type="scientific">Xanthocytophaga flava</name>
    <dbReference type="NCBI Taxonomy" id="3048013"/>
    <lineage>
        <taxon>Bacteria</taxon>
        <taxon>Pseudomonadati</taxon>
        <taxon>Bacteroidota</taxon>
        <taxon>Cytophagia</taxon>
        <taxon>Cytophagales</taxon>
        <taxon>Rhodocytophagaceae</taxon>
        <taxon>Xanthocytophaga</taxon>
    </lineage>
</organism>
<dbReference type="Pfam" id="PF05359">
    <property type="entry name" value="DUF748"/>
    <property type="match status" value="1"/>
</dbReference>
<keyword evidence="2" id="KW-1133">Transmembrane helix</keyword>
<comment type="caution">
    <text evidence="3">The sequence shown here is derived from an EMBL/GenBank/DDBJ whole genome shotgun (WGS) entry which is preliminary data.</text>
</comment>
<feature type="region of interest" description="Disordered" evidence="1">
    <location>
        <begin position="374"/>
        <end position="423"/>
    </location>
</feature>
<reference evidence="3 4" key="1">
    <citation type="submission" date="2023-05" db="EMBL/GenBank/DDBJ databases">
        <authorList>
            <person name="Zhang X."/>
        </authorList>
    </citation>
    <scope>NUCLEOTIDE SEQUENCE [LARGE SCALE GENOMIC DNA]</scope>
    <source>
        <strain evidence="3 4">DM2B3-1</strain>
    </source>
</reference>
<evidence type="ECO:0000313" key="3">
    <source>
        <dbReference type="EMBL" id="MDJ1493754.1"/>
    </source>
</evidence>
<proteinExistence type="predicted"/>
<dbReference type="InterPro" id="IPR008023">
    <property type="entry name" value="DUF748"/>
</dbReference>
<keyword evidence="4" id="KW-1185">Reference proteome</keyword>
<evidence type="ECO:0000256" key="2">
    <source>
        <dbReference type="SAM" id="Phobius"/>
    </source>
</evidence>